<dbReference type="InParanoid" id="W5N1T4"/>
<dbReference type="GeneTree" id="ENSGT00940000160524"/>
<dbReference type="FunFam" id="2.60.40.10:FF:000080">
    <property type="entry name" value="Myosin light chain kinase, smooth muscle"/>
    <property type="match status" value="1"/>
</dbReference>
<reference evidence="15" key="1">
    <citation type="submission" date="2011-12" db="EMBL/GenBank/DDBJ databases">
        <title>The Draft Genome of Lepisosteus oculatus.</title>
        <authorList>
            <consortium name="The Broad Institute Genome Assembly &amp; Analysis Group"/>
            <consortium name="Computational R&amp;D Group"/>
            <consortium name="and Sequencing Platform"/>
            <person name="Di Palma F."/>
            <person name="Alfoldi J."/>
            <person name="Johnson J."/>
            <person name="Berlin A."/>
            <person name="Gnerre S."/>
            <person name="Jaffe D."/>
            <person name="MacCallum I."/>
            <person name="Young S."/>
            <person name="Walker B.J."/>
            <person name="Lander E.S."/>
            <person name="Lindblad-Toh K."/>
        </authorList>
    </citation>
    <scope>NUCLEOTIDE SEQUENCE [LARGE SCALE GENOMIC DNA]</scope>
</reference>
<dbReference type="Proteomes" id="UP000018468">
    <property type="component" value="Linkage group LG2"/>
</dbReference>
<dbReference type="SUPFAM" id="SSF48726">
    <property type="entry name" value="Immunoglobulin"/>
    <property type="match status" value="2"/>
</dbReference>
<keyword evidence="7" id="KW-1015">Disulfide bond</keyword>
<feature type="compositionally biased region" description="Basic and acidic residues" evidence="11">
    <location>
        <begin position="668"/>
        <end position="680"/>
    </location>
</feature>
<keyword evidence="8" id="KW-0393">Immunoglobulin domain</keyword>
<dbReference type="PANTHER" id="PTHR47091">
    <property type="entry name" value="ALPHA-PROTEIN KINASE 2-RELATED"/>
    <property type="match status" value="1"/>
</dbReference>
<dbReference type="Bgee" id="ENSLOCG00000011870">
    <property type="expression patterns" value="Expressed in muscle tissue and 5 other cell types or tissues"/>
</dbReference>
<feature type="domain" description="Ig-like" evidence="12">
    <location>
        <begin position="20"/>
        <end position="106"/>
    </location>
</feature>
<dbReference type="Gene3D" id="3.20.200.10">
    <property type="entry name" value="MHCK/EF2 kinase"/>
    <property type="match status" value="1"/>
</dbReference>
<keyword evidence="15" id="KW-1185">Reference proteome</keyword>
<organism evidence="14 15">
    <name type="scientific">Lepisosteus oculatus</name>
    <name type="common">Spotted gar</name>
    <dbReference type="NCBI Taxonomy" id="7918"/>
    <lineage>
        <taxon>Eukaryota</taxon>
        <taxon>Metazoa</taxon>
        <taxon>Chordata</taxon>
        <taxon>Craniata</taxon>
        <taxon>Vertebrata</taxon>
        <taxon>Euteleostomi</taxon>
        <taxon>Actinopterygii</taxon>
        <taxon>Neopterygii</taxon>
        <taxon>Holostei</taxon>
        <taxon>Semionotiformes</taxon>
        <taxon>Lepisosteidae</taxon>
        <taxon>Lepisosteus</taxon>
    </lineage>
</organism>
<evidence type="ECO:0000256" key="2">
    <source>
        <dbReference type="ARBA" id="ARBA00008651"/>
    </source>
</evidence>
<dbReference type="EC" id="2.7.11.1" evidence="3"/>
<reference evidence="14" key="3">
    <citation type="submission" date="2025-09" db="UniProtKB">
        <authorList>
            <consortium name="Ensembl"/>
        </authorList>
    </citation>
    <scope>IDENTIFICATION</scope>
</reference>
<dbReference type="PROSITE" id="PS51158">
    <property type="entry name" value="ALPHA_KINASE"/>
    <property type="match status" value="1"/>
</dbReference>
<dbReference type="Ensembl" id="ENSLOCT00000014622.1">
    <property type="protein sequence ID" value="ENSLOCP00000014593.1"/>
    <property type="gene ID" value="ENSLOCG00000011870.1"/>
</dbReference>
<reference evidence="14" key="2">
    <citation type="submission" date="2025-08" db="UniProtKB">
        <authorList>
            <consortium name="Ensembl"/>
        </authorList>
    </citation>
    <scope>IDENTIFICATION</scope>
</reference>
<feature type="region of interest" description="Disordered" evidence="11">
    <location>
        <begin position="668"/>
        <end position="690"/>
    </location>
</feature>
<evidence type="ECO:0000256" key="5">
    <source>
        <dbReference type="ARBA" id="ARBA00022679"/>
    </source>
</evidence>
<keyword evidence="4" id="KW-0723">Serine/threonine-protein kinase</keyword>
<dbReference type="GO" id="GO:0004674">
    <property type="term" value="F:protein serine/threonine kinase activity"/>
    <property type="evidence" value="ECO:0007669"/>
    <property type="project" value="UniProtKB-KW"/>
</dbReference>
<feature type="compositionally biased region" description="Basic and acidic residues" evidence="11">
    <location>
        <begin position="1393"/>
        <end position="1422"/>
    </location>
</feature>
<dbReference type="InterPro" id="IPR003599">
    <property type="entry name" value="Ig_sub"/>
</dbReference>
<evidence type="ECO:0000313" key="15">
    <source>
        <dbReference type="Proteomes" id="UP000018468"/>
    </source>
</evidence>
<comment type="catalytic activity">
    <reaction evidence="10">
        <text>L-seryl-[protein] + ATP = O-phospho-L-seryl-[protein] + ADP + H(+)</text>
        <dbReference type="Rhea" id="RHEA:17989"/>
        <dbReference type="Rhea" id="RHEA-COMP:9863"/>
        <dbReference type="Rhea" id="RHEA-COMP:11604"/>
        <dbReference type="ChEBI" id="CHEBI:15378"/>
        <dbReference type="ChEBI" id="CHEBI:29999"/>
        <dbReference type="ChEBI" id="CHEBI:30616"/>
        <dbReference type="ChEBI" id="CHEBI:83421"/>
        <dbReference type="ChEBI" id="CHEBI:456216"/>
        <dbReference type="EC" id="2.7.11.1"/>
    </reaction>
</comment>
<feature type="region of interest" description="Disordered" evidence="11">
    <location>
        <begin position="1363"/>
        <end position="1423"/>
    </location>
</feature>
<keyword evidence="6" id="KW-0418">Kinase</keyword>
<dbReference type="InterPro" id="IPR036179">
    <property type="entry name" value="Ig-like_dom_sf"/>
</dbReference>
<feature type="compositionally biased region" description="Basic and acidic residues" evidence="11">
    <location>
        <begin position="1363"/>
        <end position="1385"/>
    </location>
</feature>
<feature type="compositionally biased region" description="Basic and acidic residues" evidence="11">
    <location>
        <begin position="1212"/>
        <end position="1224"/>
    </location>
</feature>
<comment type="similarity">
    <text evidence="1">Belongs to the protein kinase superfamily. CAMK Ser/Thr protein kinase family.</text>
</comment>
<dbReference type="Pfam" id="PF07679">
    <property type="entry name" value="I-set"/>
    <property type="match status" value="1"/>
</dbReference>
<dbReference type="CTD" id="115701"/>
<dbReference type="InterPro" id="IPR013098">
    <property type="entry name" value="Ig_I-set"/>
</dbReference>
<proteinExistence type="inferred from homology"/>
<evidence type="ECO:0000256" key="8">
    <source>
        <dbReference type="ARBA" id="ARBA00023319"/>
    </source>
</evidence>
<feature type="region of interest" description="Disordered" evidence="11">
    <location>
        <begin position="367"/>
        <end position="400"/>
    </location>
</feature>
<evidence type="ECO:0000256" key="6">
    <source>
        <dbReference type="ARBA" id="ARBA00022777"/>
    </source>
</evidence>
<evidence type="ECO:0000256" key="9">
    <source>
        <dbReference type="ARBA" id="ARBA00047899"/>
    </source>
</evidence>
<dbReference type="STRING" id="7918.ENSLOCP00000014593"/>
<evidence type="ECO:0000256" key="4">
    <source>
        <dbReference type="ARBA" id="ARBA00022527"/>
    </source>
</evidence>
<dbReference type="PROSITE" id="PS50835">
    <property type="entry name" value="IG_LIKE"/>
    <property type="match status" value="2"/>
</dbReference>
<dbReference type="SUPFAM" id="SSF56112">
    <property type="entry name" value="Protein kinase-like (PK-like)"/>
    <property type="match status" value="1"/>
</dbReference>
<protein>
    <recommendedName>
        <fullName evidence="3">non-specific serine/threonine protein kinase</fullName>
        <ecNumber evidence="3">2.7.11.1</ecNumber>
    </recommendedName>
</protein>
<dbReference type="InterPro" id="IPR003598">
    <property type="entry name" value="Ig_sub2"/>
</dbReference>
<feature type="domain" description="Ig-like" evidence="12">
    <location>
        <begin position="1423"/>
        <end position="1505"/>
    </location>
</feature>
<evidence type="ECO:0000256" key="11">
    <source>
        <dbReference type="SAM" id="MobiDB-lite"/>
    </source>
</evidence>
<feature type="compositionally biased region" description="Basic residues" evidence="11">
    <location>
        <begin position="1225"/>
        <end position="1237"/>
    </location>
</feature>
<dbReference type="InterPro" id="IPR011009">
    <property type="entry name" value="Kinase-like_dom_sf"/>
</dbReference>
<dbReference type="SMART" id="SM00408">
    <property type="entry name" value="IGc2"/>
    <property type="match status" value="2"/>
</dbReference>
<comment type="catalytic activity">
    <reaction evidence="9">
        <text>L-threonyl-[protein] + ATP = O-phospho-L-threonyl-[protein] + ADP + H(+)</text>
        <dbReference type="Rhea" id="RHEA:46608"/>
        <dbReference type="Rhea" id="RHEA-COMP:11060"/>
        <dbReference type="Rhea" id="RHEA-COMP:11605"/>
        <dbReference type="ChEBI" id="CHEBI:15378"/>
        <dbReference type="ChEBI" id="CHEBI:30013"/>
        <dbReference type="ChEBI" id="CHEBI:30616"/>
        <dbReference type="ChEBI" id="CHEBI:61977"/>
        <dbReference type="ChEBI" id="CHEBI:456216"/>
        <dbReference type="EC" id="2.7.11.1"/>
    </reaction>
</comment>
<dbReference type="OrthoDB" id="301415at2759"/>
<dbReference type="eggNOG" id="ENOG502QPP5">
    <property type="taxonomic scope" value="Eukaryota"/>
</dbReference>
<dbReference type="InterPro" id="IPR013783">
    <property type="entry name" value="Ig-like_fold"/>
</dbReference>
<dbReference type="SMART" id="SM00409">
    <property type="entry name" value="IG"/>
    <property type="match status" value="2"/>
</dbReference>
<dbReference type="GO" id="GO:0005524">
    <property type="term" value="F:ATP binding"/>
    <property type="evidence" value="ECO:0007669"/>
    <property type="project" value="InterPro"/>
</dbReference>
<feature type="region of interest" description="Disordered" evidence="11">
    <location>
        <begin position="1208"/>
        <end position="1238"/>
    </location>
</feature>
<dbReference type="PANTHER" id="PTHR47091:SF2">
    <property type="entry name" value="ALPHA-PROTEIN KINASE 2"/>
    <property type="match status" value="1"/>
</dbReference>
<dbReference type="EMBL" id="AHAT01017234">
    <property type="status" value="NOT_ANNOTATED_CDS"/>
    <property type="molecule type" value="Genomic_DNA"/>
</dbReference>
<evidence type="ECO:0000259" key="12">
    <source>
        <dbReference type="PROSITE" id="PS50835"/>
    </source>
</evidence>
<dbReference type="InterPro" id="IPR004166">
    <property type="entry name" value="a-kinase_dom"/>
</dbReference>
<evidence type="ECO:0000256" key="3">
    <source>
        <dbReference type="ARBA" id="ARBA00012513"/>
    </source>
</evidence>
<comment type="similarity">
    <text evidence="2">Belongs to the protein kinase superfamily. Alpha-type protein kinase family. ALPK subfamily.</text>
</comment>
<name>W5N1T4_LEPOC</name>
<feature type="domain" description="Alpha-type protein kinase" evidence="13">
    <location>
        <begin position="1540"/>
        <end position="1772"/>
    </location>
</feature>
<keyword evidence="5" id="KW-0808">Transferase</keyword>
<dbReference type="Pfam" id="PF02816">
    <property type="entry name" value="Alpha_kinase"/>
    <property type="match status" value="1"/>
</dbReference>
<evidence type="ECO:0000256" key="1">
    <source>
        <dbReference type="ARBA" id="ARBA00006692"/>
    </source>
</evidence>
<accession>W5N1T4</accession>
<feature type="region of interest" description="Disordered" evidence="11">
    <location>
        <begin position="1078"/>
        <end position="1102"/>
    </location>
</feature>
<dbReference type="InterPro" id="IPR007110">
    <property type="entry name" value="Ig-like_dom"/>
</dbReference>
<evidence type="ECO:0000259" key="13">
    <source>
        <dbReference type="PROSITE" id="PS51158"/>
    </source>
</evidence>
<evidence type="ECO:0000313" key="14">
    <source>
        <dbReference type="Ensembl" id="ENSLOCP00000014593.1"/>
    </source>
</evidence>
<dbReference type="Gene3D" id="2.60.40.10">
    <property type="entry name" value="Immunoglobulins"/>
    <property type="match status" value="2"/>
</dbReference>
<evidence type="ECO:0000256" key="10">
    <source>
        <dbReference type="ARBA" id="ARBA00048679"/>
    </source>
</evidence>
<sequence length="1806" mass="201167">MKNRFYEGEMADKEIDLSSPHFIVPLRSLAVPENADVQLTCTISGSPEPTVTWYKNGQILNNLSGILKDNCIHILHLYKCTEEDAGLYQVSARNNQGMASCSAVLEVGSLTRNNIFHRLKQKHSESLLCRKAETAKHHEKAATHKENGDIIKRAAADEMASVKIQSESDVAHPMADKKTAKEFSNLSKIRSRTEHFNPTARPQAVAQTTKSLIKNHMVNSNFDAHVLKSNSTTSVTTPYQKKENSDLAGAMTGFRSPVGVSEIADKYTGAQRKPLIHAYSKKGCNHSNEFSLGSHLISEDEDDEYALDDLKCSDVMTDYTNALWNARLQGHELPPLKESDGIDDDLCLNESQIGSLKENIMQPQVSNYSEDTDDTIGFPADDSRLWKPSVQKDPSGDSCPARRSVMVHTATKCPDSLPSVAAELESMAIKDPAIDTWEENKEEHNGLAGEESIQPSTKVMTEGLSVNTENLKPNLKIKKGETEAWCSSKGGKGASAGSFSEGYCPGITYTDKEMRLSQTGTVDSKKPCEWDMTKVMCSCEHLRSVGNTTLSDNALVTSASTGCILLQQTNKGEAGNTIRHSETSITDPCLDYELKEGEEENNGPGKSDKDISQHFPVDLIHRKKRNMDNSSQRTVSSMEVQLPREASDGDIIVSAVKTEKLHVPEEYLNHEEGAPRKGKDFMSTSDSQKQNGSLFLKSEVDDSTEKHSTPLYQEMSPYGRGCLDRDQNLSKGLVNGFQMCSNSCPVLFKANENLETSNQTIGLRTKLVPEGFFNEGEIGSVGIQIHKKSERSTEETETHALFEHVSEEDKCSSAADAESKSDTILEQNQNLCYKDNTFFDQCQFLGLASAQATFQKSLCDDSSCQKEIASGKPVLTMEFHDLDNKQNKSIHAFSNVSKEISDVIRLTSDILTTAKEDSLVHMTLFVPDCHQKDQKVEKQKNCIIIQDVTMVSDSMVLTHETEGSHSAVKMTSTEKIITTGNESSTSSKPQDAILVDQVHNRVQYIYTDEVNSGKATAENGVQQSTETWSSHSAEKETTEISQTLTKNTDPSKISLEPLKTMCKPLNIDVQNYIGAQSYSRKEQEQRFHLPQKTTPKSKDNPTDISFENGSNILKPINLDRTLQTASHQVNTDPQSFAMCTSIEQCPLSEASFETAAGRPLNGAKKSGFEREFLEKEKFCDPEAVLRFHEEIPICGKTAICKQNNKLSVPVQPEKETSLSTQKKEKNTHRSHSRKKKNWALPVNIDNIEHSHQYYKKPGLPSVEAEKPKVIPSKGKPEALEAKPMSQGKKNNENLMTAAHRKEHFHLHNAQNQLSVRNIVSQTLGAGEKVTILENSVNLISEEEIQTASLVQNEDNEELAKRIRLSDEGVDKDTSEVECQKPELGKNDYSGQLKKNERKASTEMTHKKPHKEPHTEKQQEEKTPNILQNIQAERNLEDSGNISLCCQFGNIHTDCSITWIKDGSVLAEVERSTGDESPVFFTIVKASNKDVGIYQCQLKSSLGNVSLDYCFSLEALNELIPCQNHKVAEGENIKCTELMFRDDFLSDQYFGDNQYGSITTEEDHFGEGMHRKAFRTTIVDGLKSLFHPGHPCVLKVHNSISYGTKTNEELVQKNYDLAVEECHVQNTARQYLKAYTEIAMSTEGFGDIPEIIPIYLVHRPTNEIPYATLEEELIGDFVKYSVKDGKEINLMRRDSDAGQKCCTFQHWVYQNTEGNLLITDMQGVGMKLTDVGIATCKKGFKGFKGNCATSFIDQFKVLHQCNRFCEMLGLKPLQLSQQKSRRTAPAPKPLAQPTKKIIFTLKPQSKS</sequence>
<dbReference type="GeneID" id="107075848"/>
<dbReference type="HOGENOM" id="CLU_237970_0_0_1"/>
<dbReference type="SMART" id="SM00811">
    <property type="entry name" value="Alpha_kinase"/>
    <property type="match status" value="1"/>
</dbReference>
<evidence type="ECO:0000256" key="7">
    <source>
        <dbReference type="ARBA" id="ARBA00023157"/>
    </source>
</evidence>